<evidence type="ECO:0000256" key="1">
    <source>
        <dbReference type="ARBA" id="ARBA00004123"/>
    </source>
</evidence>
<organism evidence="8 9">
    <name type="scientific">Hypholoma sublateritium (strain FD-334 SS-4)</name>
    <dbReference type="NCBI Taxonomy" id="945553"/>
    <lineage>
        <taxon>Eukaryota</taxon>
        <taxon>Fungi</taxon>
        <taxon>Dikarya</taxon>
        <taxon>Basidiomycota</taxon>
        <taxon>Agaricomycotina</taxon>
        <taxon>Agaricomycetes</taxon>
        <taxon>Agaricomycetidae</taxon>
        <taxon>Agaricales</taxon>
        <taxon>Agaricineae</taxon>
        <taxon>Strophariaceae</taxon>
        <taxon>Hypholoma</taxon>
    </lineage>
</organism>
<feature type="compositionally biased region" description="Low complexity" evidence="6">
    <location>
        <begin position="954"/>
        <end position="967"/>
    </location>
</feature>
<feature type="compositionally biased region" description="Low complexity" evidence="6">
    <location>
        <begin position="911"/>
        <end position="926"/>
    </location>
</feature>
<dbReference type="InterPro" id="IPR011598">
    <property type="entry name" value="bHLH_dom"/>
</dbReference>
<feature type="compositionally biased region" description="Gly residues" evidence="6">
    <location>
        <begin position="1161"/>
        <end position="1173"/>
    </location>
</feature>
<feature type="compositionally biased region" description="Gly residues" evidence="6">
    <location>
        <begin position="684"/>
        <end position="696"/>
    </location>
</feature>
<dbReference type="Pfam" id="PF00010">
    <property type="entry name" value="HLH"/>
    <property type="match status" value="1"/>
</dbReference>
<feature type="region of interest" description="Disordered" evidence="6">
    <location>
        <begin position="135"/>
        <end position="211"/>
    </location>
</feature>
<feature type="region of interest" description="Disordered" evidence="6">
    <location>
        <begin position="820"/>
        <end position="869"/>
    </location>
</feature>
<feature type="compositionally biased region" description="Pro residues" evidence="6">
    <location>
        <begin position="968"/>
        <end position="981"/>
    </location>
</feature>
<dbReference type="AlphaFoldDB" id="A0A0D2MD36"/>
<evidence type="ECO:0000256" key="5">
    <source>
        <dbReference type="ARBA" id="ARBA00023242"/>
    </source>
</evidence>
<dbReference type="PROSITE" id="PS50888">
    <property type="entry name" value="BHLH"/>
    <property type="match status" value="1"/>
</dbReference>
<feature type="compositionally biased region" description="Polar residues" evidence="6">
    <location>
        <begin position="247"/>
        <end position="257"/>
    </location>
</feature>
<evidence type="ECO:0000256" key="6">
    <source>
        <dbReference type="SAM" id="MobiDB-lite"/>
    </source>
</evidence>
<dbReference type="OrthoDB" id="5344169at2759"/>
<gene>
    <name evidence="8" type="ORF">HYPSUDRAFT_67777</name>
</gene>
<dbReference type="SUPFAM" id="SSF47459">
    <property type="entry name" value="HLH, helix-loop-helix DNA-binding domain"/>
    <property type="match status" value="1"/>
</dbReference>
<feature type="compositionally biased region" description="Basic and acidic residues" evidence="6">
    <location>
        <begin position="1009"/>
        <end position="1019"/>
    </location>
</feature>
<feature type="compositionally biased region" description="Low complexity" evidence="6">
    <location>
        <begin position="667"/>
        <end position="683"/>
    </location>
</feature>
<evidence type="ECO:0000256" key="4">
    <source>
        <dbReference type="ARBA" id="ARBA00023163"/>
    </source>
</evidence>
<feature type="compositionally biased region" description="Polar residues" evidence="6">
    <location>
        <begin position="1040"/>
        <end position="1051"/>
    </location>
</feature>
<feature type="compositionally biased region" description="Low complexity" evidence="6">
    <location>
        <begin position="984"/>
        <end position="997"/>
    </location>
</feature>
<dbReference type="InterPro" id="IPR052207">
    <property type="entry name" value="Max-like/E-box_TFs"/>
</dbReference>
<dbReference type="STRING" id="945553.A0A0D2MD36"/>
<evidence type="ECO:0000256" key="3">
    <source>
        <dbReference type="ARBA" id="ARBA00023125"/>
    </source>
</evidence>
<evidence type="ECO:0000313" key="9">
    <source>
        <dbReference type="Proteomes" id="UP000054270"/>
    </source>
</evidence>
<keyword evidence="4" id="KW-0804">Transcription</keyword>
<dbReference type="Gene3D" id="4.10.280.10">
    <property type="entry name" value="Helix-loop-helix DNA-binding domain"/>
    <property type="match status" value="1"/>
</dbReference>
<keyword evidence="2" id="KW-0805">Transcription regulation</keyword>
<dbReference type="GO" id="GO:0005634">
    <property type="term" value="C:nucleus"/>
    <property type="evidence" value="ECO:0007669"/>
    <property type="project" value="UniProtKB-SubCell"/>
</dbReference>
<feature type="compositionally biased region" description="Acidic residues" evidence="6">
    <location>
        <begin position="1174"/>
        <end position="1184"/>
    </location>
</feature>
<dbReference type="Proteomes" id="UP000054270">
    <property type="component" value="Unassembled WGS sequence"/>
</dbReference>
<feature type="compositionally biased region" description="Basic residues" evidence="6">
    <location>
        <begin position="195"/>
        <end position="204"/>
    </location>
</feature>
<name>A0A0D2MD36_HYPSF</name>
<feature type="region of interest" description="Disordered" evidence="6">
    <location>
        <begin position="60"/>
        <end position="80"/>
    </location>
</feature>
<feature type="compositionally biased region" description="Low complexity" evidence="6">
    <location>
        <begin position="385"/>
        <end position="429"/>
    </location>
</feature>
<dbReference type="GO" id="GO:0000978">
    <property type="term" value="F:RNA polymerase II cis-regulatory region sequence-specific DNA binding"/>
    <property type="evidence" value="ECO:0007669"/>
    <property type="project" value="TreeGrafter"/>
</dbReference>
<feature type="compositionally biased region" description="Polar residues" evidence="6">
    <location>
        <begin position="336"/>
        <end position="353"/>
    </location>
</feature>
<evidence type="ECO:0000313" key="8">
    <source>
        <dbReference type="EMBL" id="KJA21433.1"/>
    </source>
</evidence>
<feature type="domain" description="BHLH" evidence="7">
    <location>
        <begin position="1003"/>
        <end position="1100"/>
    </location>
</feature>
<proteinExistence type="predicted"/>
<dbReference type="InterPro" id="IPR036638">
    <property type="entry name" value="HLH_DNA-bd_sf"/>
</dbReference>
<feature type="region of interest" description="Disordered" evidence="6">
    <location>
        <begin position="321"/>
        <end position="358"/>
    </location>
</feature>
<comment type="subcellular location">
    <subcellularLocation>
        <location evidence="1">Nucleus</location>
    </subcellularLocation>
</comment>
<feature type="compositionally biased region" description="Low complexity" evidence="6">
    <location>
        <begin position="555"/>
        <end position="567"/>
    </location>
</feature>
<feature type="compositionally biased region" description="Basic and acidic residues" evidence="6">
    <location>
        <begin position="841"/>
        <end position="850"/>
    </location>
</feature>
<sequence>MDHRQNRADFSPFIGPSTGSADPASPSSSTGQAPQSPNTQLTMNLLNNLLQIQGLENSIVQGSSSQGSSANSTSPANPFPNHVMLEQQIKLSQLQQLQQLQNQIFQQQIALISGQSPSILPSSPLFDSVARQLGAAGGSAGDQQGYTGLPTPGPSGEIRPQQPQDFVSPSGLVNYLEPLPHALVPPSPSRDRHAQNHTRGHHRQGSASGPRSLDLQRQLMALSHQSGNPAQAQHPSYSQPQPGSPSTFAQHHSSPMFTPTMDHQQQHQQQHQYPHTFNNTHHTQRALHGHDLHAAGMVHSAPAHVAFNIYSGGSNDGGASNIPGLTLGPAGGPLPQSSAAGQQQHRQRLSLSESPRYGAQVHQMHPLTILDQDISPLTSPWLGAHPTSSHSTNPNSTTNSNNPNPNNSNNNNNRHRAGSTAAGGATTGSKRLASPGGDEGGSARKRQSPAIRPTLGMGMSIARLVSTRESGSTSPLAAANAGAGAGKGPTPPPRAESRSASGSASPDPGGVARAKGPDEGGGHAARTRSTSTSAGGGSSAGGSGGGGGRRPYRGSKSTTSTPLLKSTRAGSSSRSRIPASGYASPIVGSSAGVSSGAGGVGVGGAGGGGGEGVHDSPSPVDLNVAETDGVDRSMPPPPLPASVAGGSGSAGASANASKPDSSNPHAGSTSGSNSNSSSNSNSNPGGGGGGGGGDMGSDGMEVDMLGGMMGMGGMGALSGMGFGGLGMGEMDAMMGMDGMGGMNSMNGMGGMNEMGGMSGMGNGMGNGMGGMSGMNEMNSMGGMGMDMGPMGMGMDGIDGMNMSAYGGGMGMMDMSAMGFAHSTSHAHQQSQSQSQQHQGQHQHDEQHHADMPPPNQQRHHQQKHSQQQPLVPVTPASIMNLGRLGITPGAGGAARLGSASASAAAAAAAADASASGSSSTSSTTVGGKKGSKKDKDKERDRGAGRRTSLRKVIPAASPGLKPLLPAGGLPPPSSAPLPSPRIVPSTSSTPHTTPLLSGAPPGVRKTSHKAAEQKRRDSLKTTFDSLRTLLPPIALPTDADPSSPTANSANTPFFHPSVSAPLLPGALPPRGPPKAGGEGPNKGVSKLQLLICGNEYIRLLKARVARRDEEIVMLRAEVGRLRGEVAARGGGAEEVMGELEVDLERDVDAVERSGLMADLGGVSGAQEGAGGADDGMDDGDDDDE</sequence>
<feature type="compositionally biased region" description="Gly residues" evidence="6">
    <location>
        <begin position="534"/>
        <end position="549"/>
    </location>
</feature>
<dbReference type="OMA" id="PIWIVAN"/>
<dbReference type="GO" id="GO:0046983">
    <property type="term" value="F:protein dimerization activity"/>
    <property type="evidence" value="ECO:0007669"/>
    <property type="project" value="InterPro"/>
</dbReference>
<evidence type="ECO:0000259" key="7">
    <source>
        <dbReference type="PROSITE" id="PS50888"/>
    </source>
</evidence>
<protein>
    <recommendedName>
        <fullName evidence="7">BHLH domain-containing protein</fullName>
    </recommendedName>
</protein>
<reference evidence="9" key="1">
    <citation type="submission" date="2014-04" db="EMBL/GenBank/DDBJ databases">
        <title>Evolutionary Origins and Diversification of the Mycorrhizal Mutualists.</title>
        <authorList>
            <consortium name="DOE Joint Genome Institute"/>
            <consortium name="Mycorrhizal Genomics Consortium"/>
            <person name="Kohler A."/>
            <person name="Kuo A."/>
            <person name="Nagy L.G."/>
            <person name="Floudas D."/>
            <person name="Copeland A."/>
            <person name="Barry K.W."/>
            <person name="Cichocki N."/>
            <person name="Veneault-Fourrey C."/>
            <person name="LaButti K."/>
            <person name="Lindquist E.A."/>
            <person name="Lipzen A."/>
            <person name="Lundell T."/>
            <person name="Morin E."/>
            <person name="Murat C."/>
            <person name="Riley R."/>
            <person name="Ohm R."/>
            <person name="Sun H."/>
            <person name="Tunlid A."/>
            <person name="Henrissat B."/>
            <person name="Grigoriev I.V."/>
            <person name="Hibbett D.S."/>
            <person name="Martin F."/>
        </authorList>
    </citation>
    <scope>NUCLEOTIDE SEQUENCE [LARGE SCALE GENOMIC DNA]</scope>
    <source>
        <strain evidence="9">FD-334 SS-4</strain>
    </source>
</reference>
<dbReference type="EMBL" id="KN817558">
    <property type="protein sequence ID" value="KJA21433.1"/>
    <property type="molecule type" value="Genomic_DNA"/>
</dbReference>
<keyword evidence="9" id="KW-1185">Reference proteome</keyword>
<feature type="compositionally biased region" description="Low complexity" evidence="6">
    <location>
        <begin position="60"/>
        <end position="74"/>
    </location>
</feature>
<feature type="region of interest" description="Disordered" evidence="6">
    <location>
        <begin position="224"/>
        <end position="272"/>
    </location>
</feature>
<dbReference type="PANTHER" id="PTHR15741:SF38">
    <property type="entry name" value="BHLH DOMAIN-CONTAINING PROTEIN"/>
    <property type="match status" value="1"/>
</dbReference>
<feature type="compositionally biased region" description="Polar residues" evidence="6">
    <location>
        <begin position="17"/>
        <end position="37"/>
    </location>
</feature>
<feature type="compositionally biased region" description="Low complexity" evidence="6">
    <location>
        <begin position="498"/>
        <end position="510"/>
    </location>
</feature>
<keyword evidence="5" id="KW-0539">Nucleus</keyword>
<evidence type="ECO:0000256" key="2">
    <source>
        <dbReference type="ARBA" id="ARBA00023015"/>
    </source>
</evidence>
<feature type="compositionally biased region" description="Basic and acidic residues" evidence="6">
    <location>
        <begin position="933"/>
        <end position="943"/>
    </location>
</feature>
<dbReference type="PANTHER" id="PTHR15741">
    <property type="entry name" value="BASIC HELIX-LOOP-HELIX ZIP TRANSCRIPTION FACTOR"/>
    <property type="match status" value="1"/>
</dbReference>
<accession>A0A0D2MD36</accession>
<dbReference type="GO" id="GO:0000981">
    <property type="term" value="F:DNA-binding transcription factor activity, RNA polymerase II-specific"/>
    <property type="evidence" value="ECO:0007669"/>
    <property type="project" value="TreeGrafter"/>
</dbReference>
<feature type="region of interest" description="Disordered" evidence="6">
    <location>
        <begin position="1"/>
        <end position="40"/>
    </location>
</feature>
<feature type="compositionally biased region" description="Gly residues" evidence="6">
    <location>
        <begin position="595"/>
        <end position="611"/>
    </location>
</feature>
<dbReference type="SMART" id="SM00353">
    <property type="entry name" value="HLH"/>
    <property type="match status" value="1"/>
</dbReference>
<feature type="region of interest" description="Disordered" evidence="6">
    <location>
        <begin position="911"/>
        <end position="1081"/>
    </location>
</feature>
<feature type="compositionally biased region" description="Low complexity" evidence="6">
    <location>
        <begin position="820"/>
        <end position="839"/>
    </location>
</feature>
<keyword evidence="3" id="KW-0238">DNA-binding</keyword>
<feature type="compositionally biased region" description="Low complexity" evidence="6">
    <location>
        <begin position="233"/>
        <end position="246"/>
    </location>
</feature>
<feature type="compositionally biased region" description="Low complexity" evidence="6">
    <location>
        <begin position="650"/>
        <end position="659"/>
    </location>
</feature>
<feature type="region of interest" description="Disordered" evidence="6">
    <location>
        <begin position="1157"/>
        <end position="1184"/>
    </location>
</feature>
<feature type="region of interest" description="Disordered" evidence="6">
    <location>
        <begin position="378"/>
        <end position="701"/>
    </location>
</feature>